<keyword evidence="1" id="KW-0175">Coiled coil</keyword>
<evidence type="ECO:0000313" key="3">
    <source>
        <dbReference type="EMBL" id="KAJ5329262.1"/>
    </source>
</evidence>
<accession>A0A9W9Q8P8</accession>
<dbReference type="Proteomes" id="UP001147695">
    <property type="component" value="Unassembled WGS sequence"/>
</dbReference>
<feature type="compositionally biased region" description="Low complexity" evidence="2">
    <location>
        <begin position="109"/>
        <end position="122"/>
    </location>
</feature>
<evidence type="ECO:0000256" key="2">
    <source>
        <dbReference type="SAM" id="MobiDB-lite"/>
    </source>
</evidence>
<evidence type="ECO:0000313" key="4">
    <source>
        <dbReference type="Proteomes" id="UP001147695"/>
    </source>
</evidence>
<dbReference type="EMBL" id="JAPZBQ010000005">
    <property type="protein sequence ID" value="KAJ5329262.1"/>
    <property type="molecule type" value="Genomic_DNA"/>
</dbReference>
<reference evidence="3" key="1">
    <citation type="submission" date="2022-12" db="EMBL/GenBank/DDBJ databases">
        <authorList>
            <person name="Petersen C."/>
        </authorList>
    </citation>
    <scope>NUCLEOTIDE SEQUENCE</scope>
    <source>
        <strain evidence="3">IBT 35673</strain>
    </source>
</reference>
<sequence length="230" mass="25687">MPRQSFKTPSPAPALKRSHEASHQSTAEARPPKRATLQAPTKPKFVMTDTPPTNLSRFPEAESQVRQQRITENNRDTNSLKPIQAMSNEELDESIKMRLPRKARTSAETDIGTTGPATGITPRDLAQNAEFLKLLLQQCQLLTYSLGAGTDMSLELAEMTARLEEIRQEITAVTEEMEDFLERYGLVTLDNFDVQDAPKQSVSLDDLESFVEGGFNNPMQIEDDETCTTN</sequence>
<feature type="region of interest" description="Disordered" evidence="2">
    <location>
        <begin position="1"/>
        <end position="77"/>
    </location>
</feature>
<protein>
    <submittedName>
        <fullName evidence="3">Uncharacterized protein</fullName>
    </submittedName>
</protein>
<dbReference type="AlphaFoldDB" id="A0A9W9Q8P8"/>
<evidence type="ECO:0000256" key="1">
    <source>
        <dbReference type="SAM" id="Coils"/>
    </source>
</evidence>
<organism evidence="3 4">
    <name type="scientific">Penicillium brevicompactum</name>
    <dbReference type="NCBI Taxonomy" id="5074"/>
    <lineage>
        <taxon>Eukaryota</taxon>
        <taxon>Fungi</taxon>
        <taxon>Dikarya</taxon>
        <taxon>Ascomycota</taxon>
        <taxon>Pezizomycotina</taxon>
        <taxon>Eurotiomycetes</taxon>
        <taxon>Eurotiomycetidae</taxon>
        <taxon>Eurotiales</taxon>
        <taxon>Aspergillaceae</taxon>
        <taxon>Penicillium</taxon>
    </lineage>
</organism>
<gene>
    <name evidence="3" type="ORF">N7452_009652</name>
</gene>
<comment type="caution">
    <text evidence="3">The sequence shown here is derived from an EMBL/GenBank/DDBJ whole genome shotgun (WGS) entry which is preliminary data.</text>
</comment>
<proteinExistence type="predicted"/>
<name>A0A9W9Q8P8_PENBR</name>
<feature type="region of interest" description="Disordered" evidence="2">
    <location>
        <begin position="101"/>
        <end position="122"/>
    </location>
</feature>
<feature type="compositionally biased region" description="Polar residues" evidence="2">
    <location>
        <begin position="64"/>
        <end position="77"/>
    </location>
</feature>
<feature type="coiled-coil region" evidence="1">
    <location>
        <begin position="156"/>
        <end position="183"/>
    </location>
</feature>
<reference evidence="3" key="2">
    <citation type="journal article" date="2023" name="IMA Fungus">
        <title>Comparative genomic study of the Penicillium genus elucidates a diverse pangenome and 15 lateral gene transfer events.</title>
        <authorList>
            <person name="Petersen C."/>
            <person name="Sorensen T."/>
            <person name="Nielsen M.R."/>
            <person name="Sondergaard T.E."/>
            <person name="Sorensen J.L."/>
            <person name="Fitzpatrick D.A."/>
            <person name="Frisvad J.C."/>
            <person name="Nielsen K.L."/>
        </authorList>
    </citation>
    <scope>NUCLEOTIDE SEQUENCE</scope>
    <source>
        <strain evidence="3">IBT 35673</strain>
    </source>
</reference>